<dbReference type="Pfam" id="PF20361">
    <property type="entry name" value="DUF6656"/>
    <property type="match status" value="1"/>
</dbReference>
<name>A0A9X1T1U8_9HYPH</name>
<comment type="caution">
    <text evidence="1">The sequence shown here is derived from an EMBL/GenBank/DDBJ whole genome shotgun (WGS) entry which is preliminary data.</text>
</comment>
<organism evidence="1 2">
    <name type="scientific">Rhizobium quercicola</name>
    <dbReference type="NCBI Taxonomy" id="2901226"/>
    <lineage>
        <taxon>Bacteria</taxon>
        <taxon>Pseudomonadati</taxon>
        <taxon>Pseudomonadota</taxon>
        <taxon>Alphaproteobacteria</taxon>
        <taxon>Hyphomicrobiales</taxon>
        <taxon>Rhizobiaceae</taxon>
        <taxon>Rhizobium/Agrobacterium group</taxon>
        <taxon>Rhizobium</taxon>
    </lineage>
</organism>
<protein>
    <submittedName>
        <fullName evidence="1">Uncharacterized protein</fullName>
    </submittedName>
</protein>
<dbReference type="Proteomes" id="UP001139089">
    <property type="component" value="Unassembled WGS sequence"/>
</dbReference>
<dbReference type="RefSeq" id="WP_231816151.1">
    <property type="nucleotide sequence ID" value="NZ_JAJOZR010000012.1"/>
</dbReference>
<reference evidence="1" key="1">
    <citation type="submission" date="2021-12" db="EMBL/GenBank/DDBJ databases">
        <authorList>
            <person name="Li Y."/>
        </authorList>
    </citation>
    <scope>NUCLEOTIDE SEQUENCE</scope>
    <source>
        <strain evidence="1">DKSPLA3</strain>
    </source>
</reference>
<dbReference type="EMBL" id="JAJOZR010000012">
    <property type="protein sequence ID" value="MCD7110907.1"/>
    <property type="molecule type" value="Genomic_DNA"/>
</dbReference>
<keyword evidence="2" id="KW-1185">Reference proteome</keyword>
<evidence type="ECO:0000313" key="2">
    <source>
        <dbReference type="Proteomes" id="UP001139089"/>
    </source>
</evidence>
<sequence>MANLRYYDDAKAPKEQRGGVYTDYLRTGRINRSTSDARAARRYLTHKEVAERTGRKLEAAGTLAYDRINGFHASIRFPKMIFHRTLDGSPHLGYCHVTAARTRFADYDDVRWSFYMANFFCEIGKDEHFFDDVRRGYSRMYFAVAMDLDREQGKLVINRTVRDGGLLFRTQDPKTALKNVLMLGAKNDALRTIIRAL</sequence>
<evidence type="ECO:0000313" key="1">
    <source>
        <dbReference type="EMBL" id="MCD7110907.1"/>
    </source>
</evidence>
<proteinExistence type="predicted"/>
<gene>
    <name evidence="1" type="ORF">LRX75_17885</name>
</gene>
<accession>A0A9X1T1U8</accession>
<dbReference type="AlphaFoldDB" id="A0A9X1T1U8"/>
<dbReference type="InterPro" id="IPR046597">
    <property type="entry name" value="DUF6656"/>
</dbReference>